<organism evidence="1">
    <name type="scientific">Oryza sativa subsp. japonica</name>
    <name type="common">Rice</name>
    <dbReference type="NCBI Taxonomy" id="39947"/>
    <lineage>
        <taxon>Eukaryota</taxon>
        <taxon>Viridiplantae</taxon>
        <taxon>Streptophyta</taxon>
        <taxon>Embryophyta</taxon>
        <taxon>Tracheophyta</taxon>
        <taxon>Spermatophyta</taxon>
        <taxon>Magnoliopsida</taxon>
        <taxon>Liliopsida</taxon>
        <taxon>Poales</taxon>
        <taxon>Poaceae</taxon>
        <taxon>BOP clade</taxon>
        <taxon>Oryzoideae</taxon>
        <taxon>Oryzeae</taxon>
        <taxon>Oryzinae</taxon>
        <taxon>Oryza</taxon>
        <taxon>Oryza sativa</taxon>
    </lineage>
</organism>
<protein>
    <submittedName>
        <fullName evidence="1">Uncharacterized protein</fullName>
    </submittedName>
</protein>
<dbReference type="EMBL" id="CM000149">
    <property type="protein sequence ID" value="EEE52911.1"/>
    <property type="molecule type" value="Genomic_DNA"/>
</dbReference>
<proteinExistence type="predicted"/>
<reference evidence="1" key="2">
    <citation type="submission" date="2008-12" db="EMBL/GenBank/DDBJ databases">
        <title>Improved gene annotation of the rice (Oryza sativa) genomes.</title>
        <authorList>
            <person name="Wang J."/>
            <person name="Li R."/>
            <person name="Fan W."/>
            <person name="Huang Q."/>
            <person name="Zhang J."/>
            <person name="Zhou Y."/>
            <person name="Hu Y."/>
            <person name="Zi S."/>
            <person name="Li J."/>
            <person name="Ni P."/>
            <person name="Zheng H."/>
            <person name="Zhang Y."/>
            <person name="Zhao M."/>
            <person name="Hao Q."/>
            <person name="McDermott J."/>
            <person name="Samudrala R."/>
            <person name="Kristiansen K."/>
            <person name="Wong G.K.-S."/>
        </authorList>
    </citation>
    <scope>NUCLEOTIDE SEQUENCE</scope>
</reference>
<reference evidence="1" key="1">
    <citation type="journal article" date="2005" name="PLoS Biol.">
        <title>The genomes of Oryza sativa: a history of duplications.</title>
        <authorList>
            <person name="Yu J."/>
            <person name="Wang J."/>
            <person name="Lin W."/>
            <person name="Li S."/>
            <person name="Li H."/>
            <person name="Zhou J."/>
            <person name="Ni P."/>
            <person name="Dong W."/>
            <person name="Hu S."/>
            <person name="Zeng C."/>
            <person name="Zhang J."/>
            <person name="Zhang Y."/>
            <person name="Li R."/>
            <person name="Xu Z."/>
            <person name="Li S."/>
            <person name="Li X."/>
            <person name="Zheng H."/>
            <person name="Cong L."/>
            <person name="Lin L."/>
            <person name="Yin J."/>
            <person name="Geng J."/>
            <person name="Li G."/>
            <person name="Shi J."/>
            <person name="Liu J."/>
            <person name="Lv H."/>
            <person name="Li J."/>
            <person name="Wang J."/>
            <person name="Deng Y."/>
            <person name="Ran L."/>
            <person name="Shi X."/>
            <person name="Wang X."/>
            <person name="Wu Q."/>
            <person name="Li C."/>
            <person name="Ren X."/>
            <person name="Wang J."/>
            <person name="Wang X."/>
            <person name="Li D."/>
            <person name="Liu D."/>
            <person name="Zhang X."/>
            <person name="Ji Z."/>
            <person name="Zhao W."/>
            <person name="Sun Y."/>
            <person name="Zhang Z."/>
            <person name="Bao J."/>
            <person name="Han Y."/>
            <person name="Dong L."/>
            <person name="Ji J."/>
            <person name="Chen P."/>
            <person name="Wu S."/>
            <person name="Liu J."/>
            <person name="Xiao Y."/>
            <person name="Bu D."/>
            <person name="Tan J."/>
            <person name="Yang L."/>
            <person name="Ye C."/>
            <person name="Zhang J."/>
            <person name="Xu J."/>
            <person name="Zhou Y."/>
            <person name="Yu Y."/>
            <person name="Zhang B."/>
            <person name="Zhuang S."/>
            <person name="Wei H."/>
            <person name="Liu B."/>
            <person name="Lei M."/>
            <person name="Yu H."/>
            <person name="Li Y."/>
            <person name="Xu H."/>
            <person name="Wei S."/>
            <person name="He X."/>
            <person name="Fang L."/>
            <person name="Zhang Z."/>
            <person name="Zhang Y."/>
            <person name="Huang X."/>
            <person name="Su Z."/>
            <person name="Tong W."/>
            <person name="Li J."/>
            <person name="Tong Z."/>
            <person name="Li S."/>
            <person name="Ye J."/>
            <person name="Wang L."/>
            <person name="Fang L."/>
            <person name="Lei T."/>
            <person name="Chen C."/>
            <person name="Chen H."/>
            <person name="Xu Z."/>
            <person name="Li H."/>
            <person name="Huang H."/>
            <person name="Zhang F."/>
            <person name="Xu H."/>
            <person name="Li N."/>
            <person name="Zhao C."/>
            <person name="Li S."/>
            <person name="Dong L."/>
            <person name="Huang Y."/>
            <person name="Li L."/>
            <person name="Xi Y."/>
            <person name="Qi Q."/>
            <person name="Li W."/>
            <person name="Zhang B."/>
            <person name="Hu W."/>
            <person name="Zhang Y."/>
            <person name="Tian X."/>
            <person name="Jiao Y."/>
            <person name="Liang X."/>
            <person name="Jin J."/>
            <person name="Gao L."/>
            <person name="Zheng W."/>
            <person name="Hao B."/>
            <person name="Liu S."/>
            <person name="Wang W."/>
            <person name="Yuan L."/>
            <person name="Cao M."/>
            <person name="McDermott J."/>
            <person name="Samudrala R."/>
            <person name="Wang J."/>
            <person name="Wong G.K."/>
            <person name="Yang H."/>
        </authorList>
    </citation>
    <scope>NUCLEOTIDE SEQUENCE [LARGE SCALE GENOMIC DNA]</scope>
</reference>
<dbReference type="Proteomes" id="UP000007752">
    <property type="component" value="Chromosome 12"/>
</dbReference>
<evidence type="ECO:0000313" key="1">
    <source>
        <dbReference type="EMBL" id="EEE52911.1"/>
    </source>
</evidence>
<accession>B9GCA4</accession>
<sequence>MNHWKSYAFKLRERVVQILDPKKLFCGNDSHAENNHQWNGPILAKAMQECLSMFFLDWTDEVTNVDSGINSLVYMKNWMASNVSEVSINNIRADIVMDIMAMKDNTATLPDVVRQLMKQYNSAVSQ</sequence>
<gene>
    <name evidence="1" type="ORF">OsJ_35520</name>
</gene>
<name>B9GCA4_ORYSJ</name>
<dbReference type="AlphaFoldDB" id="B9GCA4"/>